<dbReference type="Proteomes" id="UP000748756">
    <property type="component" value="Unassembled WGS sequence"/>
</dbReference>
<protein>
    <submittedName>
        <fullName evidence="2">Uncharacterized protein</fullName>
    </submittedName>
</protein>
<dbReference type="AlphaFoldDB" id="A0A9P5R2P2"/>
<feature type="non-terminal residue" evidence="2">
    <location>
        <position position="1"/>
    </location>
</feature>
<organism evidence="2 3">
    <name type="scientific">Linnemannia schmuckeri</name>
    <dbReference type="NCBI Taxonomy" id="64567"/>
    <lineage>
        <taxon>Eukaryota</taxon>
        <taxon>Fungi</taxon>
        <taxon>Fungi incertae sedis</taxon>
        <taxon>Mucoromycota</taxon>
        <taxon>Mortierellomycotina</taxon>
        <taxon>Mortierellomycetes</taxon>
        <taxon>Mortierellales</taxon>
        <taxon>Mortierellaceae</taxon>
        <taxon>Linnemannia</taxon>
    </lineage>
</organism>
<proteinExistence type="predicted"/>
<feature type="compositionally biased region" description="Basic and acidic residues" evidence="1">
    <location>
        <begin position="63"/>
        <end position="79"/>
    </location>
</feature>
<feature type="region of interest" description="Disordered" evidence="1">
    <location>
        <begin position="48"/>
        <end position="79"/>
    </location>
</feature>
<evidence type="ECO:0000313" key="3">
    <source>
        <dbReference type="Proteomes" id="UP000748756"/>
    </source>
</evidence>
<comment type="caution">
    <text evidence="2">The sequence shown here is derived from an EMBL/GenBank/DDBJ whole genome shotgun (WGS) entry which is preliminary data.</text>
</comment>
<gene>
    <name evidence="2" type="ORF">BG015_006546</name>
</gene>
<dbReference type="OrthoDB" id="2435592at2759"/>
<name>A0A9P5R2P2_9FUNG</name>
<reference evidence="2" key="1">
    <citation type="journal article" date="2020" name="Fungal Divers.">
        <title>Resolving the Mortierellaceae phylogeny through synthesis of multi-gene phylogenetics and phylogenomics.</title>
        <authorList>
            <person name="Vandepol N."/>
            <person name="Liber J."/>
            <person name="Desiro A."/>
            <person name="Na H."/>
            <person name="Kennedy M."/>
            <person name="Barry K."/>
            <person name="Grigoriev I.V."/>
            <person name="Miller A.N."/>
            <person name="O'Donnell K."/>
            <person name="Stajich J.E."/>
            <person name="Bonito G."/>
        </authorList>
    </citation>
    <scope>NUCLEOTIDE SEQUENCE</scope>
    <source>
        <strain evidence="2">NRRL 6426</strain>
    </source>
</reference>
<keyword evidence="3" id="KW-1185">Reference proteome</keyword>
<feature type="compositionally biased region" description="Polar residues" evidence="1">
    <location>
        <begin position="48"/>
        <end position="62"/>
    </location>
</feature>
<sequence length="79" mass="9064">PTVDELRTDIFPENVAKPIVRTELPCLQDRIERTGQLLYCNMLLLQESPSQSSTAEEPTFSKTEQKWLAEIKEDPTTQD</sequence>
<feature type="non-terminal residue" evidence="2">
    <location>
        <position position="79"/>
    </location>
</feature>
<evidence type="ECO:0000313" key="2">
    <source>
        <dbReference type="EMBL" id="KAF9118692.1"/>
    </source>
</evidence>
<evidence type="ECO:0000256" key="1">
    <source>
        <dbReference type="SAM" id="MobiDB-lite"/>
    </source>
</evidence>
<dbReference type="EMBL" id="JAAAUQ010003145">
    <property type="protein sequence ID" value="KAF9118692.1"/>
    <property type="molecule type" value="Genomic_DNA"/>
</dbReference>
<accession>A0A9P5R2P2</accession>